<dbReference type="HAMAP" id="MF_01963">
    <property type="entry name" value="MTAP"/>
    <property type="match status" value="1"/>
</dbReference>
<evidence type="ECO:0000256" key="3">
    <source>
        <dbReference type="HAMAP-Rule" id="MF_01963"/>
    </source>
</evidence>
<proteinExistence type="inferred from homology"/>
<dbReference type="PATRIC" id="fig|1249552.3.peg.1884"/>
<accession>A0A0S2KDX8</accession>
<protein>
    <recommendedName>
        <fullName evidence="3">Probable S-methyl-5'-thioinosine phosphorylase</fullName>
        <ecNumber evidence="3">2.4.2.44</ecNumber>
    </recommendedName>
    <alternativeName>
        <fullName evidence="3">5'-methylthioinosine phosphorylase</fullName>
        <shortName evidence="3">MTI phosphorylase</shortName>
        <shortName evidence="3">MTIP</shortName>
    </alternativeName>
</protein>
<reference evidence="5 6" key="1">
    <citation type="submission" date="2015-11" db="EMBL/GenBank/DDBJ databases">
        <authorList>
            <person name="Zhang Y."/>
            <person name="Guo Z."/>
        </authorList>
    </citation>
    <scope>NUCLEOTIDE SEQUENCE [LARGE SCALE GENOMIC DNA]</scope>
    <source>
        <strain evidence="5 6">KCTC 32221</strain>
    </source>
</reference>
<feature type="binding site" evidence="3">
    <location>
        <position position="195"/>
    </location>
    <ligand>
        <name>substrate</name>
    </ligand>
</feature>
<name>A0A0S2KDX8_9GAMM</name>
<organism evidence="5 6">
    <name type="scientific">Pseudohongiella spirulinae</name>
    <dbReference type="NCBI Taxonomy" id="1249552"/>
    <lineage>
        <taxon>Bacteria</taxon>
        <taxon>Pseudomonadati</taxon>
        <taxon>Pseudomonadota</taxon>
        <taxon>Gammaproteobacteria</taxon>
        <taxon>Pseudomonadales</taxon>
        <taxon>Pseudohongiellaceae</taxon>
        <taxon>Pseudohongiella</taxon>
    </lineage>
</organism>
<feature type="binding site" evidence="3">
    <location>
        <begin position="219"/>
        <end position="221"/>
    </location>
    <ligand>
        <name>substrate</name>
    </ligand>
</feature>
<evidence type="ECO:0000256" key="2">
    <source>
        <dbReference type="ARBA" id="ARBA00022679"/>
    </source>
</evidence>
<dbReference type="AlphaFoldDB" id="A0A0S2KDX8"/>
<comment type="caution">
    <text evidence="3">Lacks conserved residue(s) required for the propagation of feature annotation.</text>
</comment>
<keyword evidence="6" id="KW-1185">Reference proteome</keyword>
<dbReference type="Gene3D" id="3.40.50.1580">
    <property type="entry name" value="Nucleoside phosphorylase domain"/>
    <property type="match status" value="1"/>
</dbReference>
<evidence type="ECO:0000313" key="5">
    <source>
        <dbReference type="EMBL" id="ALO46524.1"/>
    </source>
</evidence>
<dbReference type="GO" id="GO:0006166">
    <property type="term" value="P:purine ribonucleoside salvage"/>
    <property type="evidence" value="ECO:0007669"/>
    <property type="project" value="UniProtKB-UniRule"/>
</dbReference>
<dbReference type="OrthoDB" id="1523230at2"/>
<feature type="binding site" evidence="3">
    <location>
        <begin position="52"/>
        <end position="53"/>
    </location>
    <ligand>
        <name>phosphate</name>
        <dbReference type="ChEBI" id="CHEBI:43474"/>
    </ligand>
</feature>
<dbReference type="PANTHER" id="PTHR42679:SF2">
    <property type="entry name" value="S-METHYL-5'-THIOADENOSINE PHOSPHORYLASE"/>
    <property type="match status" value="1"/>
</dbReference>
<feature type="domain" description="Nucleoside phosphorylase" evidence="4">
    <location>
        <begin position="2"/>
        <end position="254"/>
    </location>
</feature>
<dbReference type="STRING" id="1249552.PS2015_1876"/>
<feature type="site" description="Important for substrate specificity" evidence="3">
    <location>
        <position position="231"/>
    </location>
</feature>
<dbReference type="InterPro" id="IPR035994">
    <property type="entry name" value="Nucleoside_phosphorylase_sf"/>
</dbReference>
<gene>
    <name evidence="5" type="ORF">PS2015_1876</name>
</gene>
<dbReference type="SUPFAM" id="SSF53167">
    <property type="entry name" value="Purine and uridine phosphorylases"/>
    <property type="match status" value="1"/>
</dbReference>
<dbReference type="CDD" id="cd09010">
    <property type="entry name" value="MTAP_SsMTAPII_like_MTIP"/>
    <property type="match status" value="1"/>
</dbReference>
<comment type="function">
    <text evidence="3">Catalyzes the reversible phosphorylation of S-methyl-5'-thioinosine (MTI) to hypoxanthine and 5-methylthioribose-1-phosphate. Involved in the breakdown of S-methyl-5'-thioadenosine (MTA), a major by-product of polyamine biosynthesis. Catabolism of (MTA) occurs via deamination to MTI and phosphorolysis to hypoxanthine.</text>
</comment>
<dbReference type="Pfam" id="PF01048">
    <property type="entry name" value="PNP_UDP_1"/>
    <property type="match status" value="1"/>
</dbReference>
<sequence length="257" mass="27413">MLAIIGGSGMDQLPGLKLDQQRAVQTPYAAEPVVVQAGTLEGASQDVAFLPRHGADHAVPPHRINYRANIFALHKLAVSGVLAVNAVGGLSPTMGPGVIAIPDQIIDYTWGREHTFFDGSISGIESPDQFSDTVAHIDFTEPYDADLRQLLIDAAVEQGVVIQTHGTYAATQGPRLETPAEVRRLLRDGSDLVGMTGMPEAALAREIGLPYACVALSVNWAAGISDELITMDSIRQVLEQGMGSVRQILQAAIRLQD</sequence>
<dbReference type="InterPro" id="IPR010044">
    <property type="entry name" value="MTAP"/>
</dbReference>
<keyword evidence="3" id="KW-0660">Purine salvage</keyword>
<evidence type="ECO:0000259" key="4">
    <source>
        <dbReference type="Pfam" id="PF01048"/>
    </source>
</evidence>
<feature type="binding site" evidence="3">
    <location>
        <position position="196"/>
    </location>
    <ligand>
        <name>phosphate</name>
        <dbReference type="ChEBI" id="CHEBI:43474"/>
    </ligand>
</feature>
<comment type="pathway">
    <text evidence="3">Purine metabolism; purine nucleoside salvage.</text>
</comment>
<evidence type="ECO:0000256" key="1">
    <source>
        <dbReference type="ARBA" id="ARBA00022676"/>
    </source>
</evidence>
<dbReference type="KEGG" id="pspi:PS2015_1876"/>
<dbReference type="Proteomes" id="UP000065641">
    <property type="component" value="Chromosome"/>
</dbReference>
<comment type="similarity">
    <text evidence="3">Belongs to the PNP/MTAP phosphorylase family. MTAP subfamily.</text>
</comment>
<comment type="subunit">
    <text evidence="3">Homotrimer.</text>
</comment>
<dbReference type="EC" id="2.4.2.44" evidence="3"/>
<dbReference type="EMBL" id="CP013189">
    <property type="protein sequence ID" value="ALO46524.1"/>
    <property type="molecule type" value="Genomic_DNA"/>
</dbReference>
<dbReference type="GO" id="GO:0019509">
    <property type="term" value="P:L-methionine salvage from methylthioadenosine"/>
    <property type="evidence" value="ECO:0007669"/>
    <property type="project" value="TreeGrafter"/>
</dbReference>
<dbReference type="PANTHER" id="PTHR42679">
    <property type="entry name" value="S-METHYL-5'-THIOADENOSINE PHOSPHORYLASE"/>
    <property type="match status" value="1"/>
</dbReference>
<keyword evidence="1 3" id="KW-0328">Glycosyltransferase</keyword>
<dbReference type="NCBIfam" id="NF006599">
    <property type="entry name" value="PRK09136.1"/>
    <property type="match status" value="1"/>
</dbReference>
<keyword evidence="2 3" id="KW-0808">Transferase</keyword>
<comment type="catalytic activity">
    <reaction evidence="3">
        <text>S-methyl-5'-thioinosine + phosphate = 5-(methylsulfanyl)-alpha-D-ribose 1-phosphate + hypoxanthine</text>
        <dbReference type="Rhea" id="RHEA:30643"/>
        <dbReference type="ChEBI" id="CHEBI:17368"/>
        <dbReference type="ChEBI" id="CHEBI:43474"/>
        <dbReference type="ChEBI" id="CHEBI:48595"/>
        <dbReference type="ChEBI" id="CHEBI:58533"/>
        <dbReference type="EC" id="2.4.2.44"/>
    </reaction>
</comment>
<dbReference type="InterPro" id="IPR000845">
    <property type="entry name" value="Nucleoside_phosphorylase_d"/>
</dbReference>
<feature type="site" description="Important for substrate specificity" evidence="3">
    <location>
        <position position="177"/>
    </location>
</feature>
<dbReference type="RefSeq" id="WP_058021971.1">
    <property type="nucleotide sequence ID" value="NZ_CP013189.1"/>
</dbReference>
<feature type="binding site" evidence="3">
    <location>
        <position position="8"/>
    </location>
    <ligand>
        <name>phosphate</name>
        <dbReference type="ChEBI" id="CHEBI:43474"/>
    </ligand>
</feature>
<comment type="miscellaneous">
    <text evidence="3">Although this enzyme belongs to the family of MTA phosphorylases based on sequence homology, it has been shown that conserved amino acid substitutions in the substrate binding pocket convert the substrate specificity of this enzyme from 6-aminopurines to 6-oxopurines.</text>
</comment>
<dbReference type="GO" id="GO:0005829">
    <property type="term" value="C:cytosol"/>
    <property type="evidence" value="ECO:0007669"/>
    <property type="project" value="TreeGrafter"/>
</dbReference>
<evidence type="ECO:0000313" key="6">
    <source>
        <dbReference type="Proteomes" id="UP000065641"/>
    </source>
</evidence>
<dbReference type="UniPathway" id="UPA00606"/>
<dbReference type="GO" id="GO:0017061">
    <property type="term" value="F:S-methyl-5-thioadenosine phosphorylase activity"/>
    <property type="evidence" value="ECO:0007669"/>
    <property type="project" value="InterPro"/>
</dbReference>